<name>A0A229UQQ2_9BACL</name>
<gene>
    <name evidence="1" type="ORF">CF651_16555</name>
</gene>
<reference evidence="1 2" key="1">
    <citation type="submission" date="2017-07" db="EMBL/GenBank/DDBJ databases">
        <title>Genome sequencing and assembly of Paenibacillus rigui.</title>
        <authorList>
            <person name="Mayilraj S."/>
        </authorList>
    </citation>
    <scope>NUCLEOTIDE SEQUENCE [LARGE SCALE GENOMIC DNA]</scope>
    <source>
        <strain evidence="1 2">JCM 16352</strain>
    </source>
</reference>
<sequence length="364" mass="42261">MANYIACNHREERQPVIRTLIHALYDPGGRLPEETEVYEHALRDADCTAVSPTVYYLLKQRGLLEQVPPFFAERMKQSFDDTVCRNVFIKHQLMQLLALFERMHIPVIPLKGTRLAERYFGHIGARATTDIDLLVRKHDLNQALQCVQAQGYTMGQRPNRSHFHWSLSKRLPHGDIPLTVELHWGLLREKTSAIDMDEFWEQAVPMDPFKHVLELSDYHTFYHVCLHGWSHKLDSLKYYMDILQVISVSKGEIAHARFLKDTAAHQTSRRVARTLAEVFHYFPHSADLYRFPSGRRIRSPWLNRVHYELLDFDSVKHMAASVSAAGMAVLSKINSHSFGTKKLQEVVDTETRRCYSENVLNKEQ</sequence>
<evidence type="ECO:0000313" key="2">
    <source>
        <dbReference type="Proteomes" id="UP000215509"/>
    </source>
</evidence>
<comment type="caution">
    <text evidence="1">The sequence shown here is derived from an EMBL/GenBank/DDBJ whole genome shotgun (WGS) entry which is preliminary data.</text>
</comment>
<dbReference type="Gene3D" id="3.30.460.40">
    <property type="match status" value="1"/>
</dbReference>
<dbReference type="Pfam" id="PF14907">
    <property type="entry name" value="NTP_transf_5"/>
    <property type="match status" value="1"/>
</dbReference>
<organism evidence="1 2">
    <name type="scientific">Paenibacillus rigui</name>
    <dbReference type="NCBI Taxonomy" id="554312"/>
    <lineage>
        <taxon>Bacteria</taxon>
        <taxon>Bacillati</taxon>
        <taxon>Bacillota</taxon>
        <taxon>Bacilli</taxon>
        <taxon>Bacillales</taxon>
        <taxon>Paenibacillaceae</taxon>
        <taxon>Paenibacillus</taxon>
    </lineage>
</organism>
<evidence type="ECO:0008006" key="3">
    <source>
        <dbReference type="Google" id="ProtNLM"/>
    </source>
</evidence>
<proteinExistence type="predicted"/>
<accession>A0A229UQQ2</accession>
<dbReference type="AlphaFoldDB" id="A0A229UQQ2"/>
<dbReference type="EMBL" id="NMQW01000023">
    <property type="protein sequence ID" value="OXM85209.1"/>
    <property type="molecule type" value="Genomic_DNA"/>
</dbReference>
<keyword evidence="2" id="KW-1185">Reference proteome</keyword>
<dbReference type="InterPro" id="IPR039498">
    <property type="entry name" value="NTP_transf_5"/>
</dbReference>
<dbReference type="OrthoDB" id="2659434at2"/>
<dbReference type="Proteomes" id="UP000215509">
    <property type="component" value="Unassembled WGS sequence"/>
</dbReference>
<evidence type="ECO:0000313" key="1">
    <source>
        <dbReference type="EMBL" id="OXM85209.1"/>
    </source>
</evidence>
<protein>
    <recommendedName>
        <fullName evidence="3">Renal dipeptidase</fullName>
    </recommendedName>
</protein>